<evidence type="ECO:0000256" key="3">
    <source>
        <dbReference type="ARBA" id="ARBA00011897"/>
    </source>
</evidence>
<dbReference type="PANTHER" id="PTHR42881">
    <property type="entry name" value="PROLYL ENDOPEPTIDASE"/>
    <property type="match status" value="1"/>
</dbReference>
<dbReference type="Gene3D" id="3.40.50.1820">
    <property type="entry name" value="alpha/beta hydrolase"/>
    <property type="match status" value="1"/>
</dbReference>
<evidence type="ECO:0000256" key="6">
    <source>
        <dbReference type="ARBA" id="ARBA00022825"/>
    </source>
</evidence>
<evidence type="ECO:0000256" key="5">
    <source>
        <dbReference type="ARBA" id="ARBA00022801"/>
    </source>
</evidence>
<dbReference type="InterPro" id="IPR001375">
    <property type="entry name" value="Peptidase_S9_cat"/>
</dbReference>
<gene>
    <name evidence="9" type="ORF">OKA05_06625</name>
</gene>
<reference evidence="9 10" key="1">
    <citation type="submission" date="2022-10" db="EMBL/GenBank/DDBJ databases">
        <title>Luteolibacter arcticus strain CCTCC AB 2014275, whole genome shotgun sequencing project.</title>
        <authorList>
            <person name="Zhao G."/>
            <person name="Shen L."/>
        </authorList>
    </citation>
    <scope>NUCLEOTIDE SEQUENCE [LARGE SCALE GENOMIC DNA]</scope>
    <source>
        <strain evidence="9 10">CCTCC AB 2014275</strain>
    </source>
</reference>
<dbReference type="SUPFAM" id="SSF50993">
    <property type="entry name" value="Peptidase/esterase 'gauge' domain"/>
    <property type="match status" value="1"/>
</dbReference>
<dbReference type="EC" id="3.4.21.26" evidence="3"/>
<dbReference type="InterPro" id="IPR029058">
    <property type="entry name" value="AB_hydrolase_fold"/>
</dbReference>
<evidence type="ECO:0000256" key="2">
    <source>
        <dbReference type="ARBA" id="ARBA00005228"/>
    </source>
</evidence>
<sequence length="687" mass="75519">MIPSISLAAAIDYPSTRKAEVTEELHGTQVPDPYRWLEDDNAAETKSWVAAQNGVTESFLATIPQRGEIRKRLADLWNFERTGAPQEFGGKWFFTHNTGLQNQSVLKVADSLDGEGKLLLDPNSLSDDGTVSLANFTPSEDGKLLGYSISRGGSDWNEILVRDVATGKDTGDHLKWVKFSGISWAKDGSGFYYSRYEAPLEGAALTQKNEFQNLCFHKIGTPQSEDPVIYERKDQPRWGLGGGLTEDGKFLVIHVSEGTDPKNRFFYRPVDGEKVIELLADADASYDFIGNKDGLFYFRTDLEAPRHRIIAIDVAKPERSAWKEIIPQSKDLLQEASMVGGKLVVEYLKDAKSAVAVYDSDGKKVRDVDLPGIGSASGFGGREKDKQTFYSFTGFTDPGAIYRYDLESGTSTLWKRPKVGFDGSAYETKQVFATSKDGTKVPVFLVHKKGIALDGSHRTLLTGYGGFNISITPGFSIGRAVWLERGGILAVANLRGGGEYGSDWHLAGTRLQKQNVFDDFIAAAEWLVNEKYTSSKKLAIQGGSNGGLLVGACMTQRPDLFGAALPAVGVMDMLRFHKFTIGWAWEKDYGSAENAEEFKALLRYSPYHVLKNGTRYPATMVTTADHDDRVVPAHSFKFAARLQECQAKDGPPVLIRIDTSAGHGAGTALSKMIDKTADEWAFLESVL</sequence>
<dbReference type="Gene3D" id="2.130.10.120">
    <property type="entry name" value="Prolyl oligopeptidase, N-terminal domain"/>
    <property type="match status" value="1"/>
</dbReference>
<dbReference type="InterPro" id="IPR002471">
    <property type="entry name" value="Pept_S9_AS"/>
</dbReference>
<comment type="catalytic activity">
    <reaction evidence="1">
        <text>Hydrolysis of Pro-|-Xaa &gt;&gt; Ala-|-Xaa in oligopeptides.</text>
        <dbReference type="EC" id="3.4.21.26"/>
    </reaction>
</comment>
<evidence type="ECO:0000259" key="7">
    <source>
        <dbReference type="Pfam" id="PF00326"/>
    </source>
</evidence>
<feature type="domain" description="Peptidase S9 prolyl oligopeptidase catalytic" evidence="7">
    <location>
        <begin position="475"/>
        <end position="686"/>
    </location>
</feature>
<protein>
    <recommendedName>
        <fullName evidence="3">prolyl oligopeptidase</fullName>
        <ecNumber evidence="3">3.4.21.26</ecNumber>
    </recommendedName>
</protein>
<keyword evidence="6" id="KW-0720">Serine protease</keyword>
<dbReference type="SUPFAM" id="SSF53474">
    <property type="entry name" value="alpha/beta-Hydrolases"/>
    <property type="match status" value="1"/>
</dbReference>
<dbReference type="PROSITE" id="PS00708">
    <property type="entry name" value="PRO_ENDOPEP_SER"/>
    <property type="match status" value="1"/>
</dbReference>
<name>A0ABT3GFY8_9BACT</name>
<evidence type="ECO:0000256" key="1">
    <source>
        <dbReference type="ARBA" id="ARBA00001070"/>
    </source>
</evidence>
<organism evidence="9 10">
    <name type="scientific">Luteolibacter arcticus</name>
    <dbReference type="NCBI Taxonomy" id="1581411"/>
    <lineage>
        <taxon>Bacteria</taxon>
        <taxon>Pseudomonadati</taxon>
        <taxon>Verrucomicrobiota</taxon>
        <taxon>Verrucomicrobiia</taxon>
        <taxon>Verrucomicrobiales</taxon>
        <taxon>Verrucomicrobiaceae</taxon>
        <taxon>Luteolibacter</taxon>
    </lineage>
</organism>
<proteinExistence type="inferred from homology"/>
<dbReference type="PANTHER" id="PTHR42881:SF2">
    <property type="entry name" value="PROLYL ENDOPEPTIDASE"/>
    <property type="match status" value="1"/>
</dbReference>
<keyword evidence="5" id="KW-0378">Hydrolase</keyword>
<evidence type="ECO:0000313" key="10">
    <source>
        <dbReference type="Proteomes" id="UP001320876"/>
    </source>
</evidence>
<dbReference type="Pfam" id="PF00326">
    <property type="entry name" value="Peptidase_S9"/>
    <property type="match status" value="1"/>
</dbReference>
<feature type="domain" description="Peptidase S9A N-terminal" evidence="8">
    <location>
        <begin position="14"/>
        <end position="416"/>
    </location>
</feature>
<dbReference type="InterPro" id="IPR023302">
    <property type="entry name" value="Pept_S9A_N"/>
</dbReference>
<dbReference type="PRINTS" id="PR00862">
    <property type="entry name" value="PROLIGOPTASE"/>
</dbReference>
<dbReference type="Proteomes" id="UP001320876">
    <property type="component" value="Unassembled WGS sequence"/>
</dbReference>
<comment type="caution">
    <text evidence="9">The sequence shown here is derived from an EMBL/GenBank/DDBJ whole genome shotgun (WGS) entry which is preliminary data.</text>
</comment>
<accession>A0ABT3GFY8</accession>
<evidence type="ECO:0000256" key="4">
    <source>
        <dbReference type="ARBA" id="ARBA00022670"/>
    </source>
</evidence>
<dbReference type="InterPro" id="IPR002470">
    <property type="entry name" value="Peptidase_S9A"/>
</dbReference>
<keyword evidence="10" id="KW-1185">Reference proteome</keyword>
<dbReference type="RefSeq" id="WP_264486329.1">
    <property type="nucleotide sequence ID" value="NZ_JAPDDT010000002.1"/>
</dbReference>
<comment type="similarity">
    <text evidence="2">Belongs to the peptidase S9A family.</text>
</comment>
<keyword evidence="4" id="KW-0645">Protease</keyword>
<dbReference type="EMBL" id="JAPDDT010000002">
    <property type="protein sequence ID" value="MCW1922220.1"/>
    <property type="molecule type" value="Genomic_DNA"/>
</dbReference>
<evidence type="ECO:0000259" key="8">
    <source>
        <dbReference type="Pfam" id="PF02897"/>
    </source>
</evidence>
<evidence type="ECO:0000313" key="9">
    <source>
        <dbReference type="EMBL" id="MCW1922220.1"/>
    </source>
</evidence>
<dbReference type="InterPro" id="IPR051167">
    <property type="entry name" value="Prolyl_oligopep/macrocyclase"/>
</dbReference>
<dbReference type="Pfam" id="PF02897">
    <property type="entry name" value="Peptidase_S9_N"/>
    <property type="match status" value="1"/>
</dbReference>